<protein>
    <submittedName>
        <fullName evidence="8">Amino acid transporter</fullName>
    </submittedName>
</protein>
<dbReference type="AlphaFoldDB" id="A0A074WIX6"/>
<dbReference type="OrthoDB" id="3900342at2759"/>
<feature type="transmembrane region" description="Helical" evidence="7">
    <location>
        <begin position="415"/>
        <end position="433"/>
    </location>
</feature>
<dbReference type="Pfam" id="PF13520">
    <property type="entry name" value="AA_permease_2"/>
    <property type="match status" value="1"/>
</dbReference>
<feature type="transmembrane region" description="Helical" evidence="7">
    <location>
        <begin position="205"/>
        <end position="224"/>
    </location>
</feature>
<sequence length="521" mass="56577">MSAPDFKPIDYDEKQQLGSTDRRQSLENGVGEIIHTVNASGHRDQLQRHYGPLQICGLALNIDSAWVAFAGSLILSLPNGGPAGVLYELITACIYYGIIAASIAELASAVPTAGGVYHWASVTAGPKWGRSVGFFAGYLNFFGWIFDLCSIIAIPSNVLLQMYALFHPDFVLEAWHTYLTYVLITWFCVLFCIFGNRFLPLLQNVGLFLLIVGGVVTIIVLAAMPRTHASSSFVWSDWQNTTGWGGGVAFLTGVLNGSFTIATVDSVSHMAEELPNPRRDIPRAIFAQVSLGAITAFFYAIALFYAVSDLDEVINTSGSFPVAVIYHQATGNAGGAFCLLLIVFLIIMICAISTVLSLGRTWWALARDQATPFGGFFSSVNEQLSCPIPATILVGILVTGLGAIILASGTAFNDLVGSFIVLCAFSYFLAIFPHLISGRKHTPRGDFWMGKYGYVVNALGCVLIVFFNIMFCFPYAMPVSADLMNYNSVILVGVLIIVAVWWLVYGLKHYPAPKVLTEAMK</sequence>
<feature type="transmembrane region" description="Helical" evidence="7">
    <location>
        <begin position="483"/>
        <end position="504"/>
    </location>
</feature>
<dbReference type="GO" id="GO:0022857">
    <property type="term" value="F:transmembrane transporter activity"/>
    <property type="evidence" value="ECO:0007669"/>
    <property type="project" value="InterPro"/>
</dbReference>
<proteinExistence type="predicted"/>
<comment type="subcellular location">
    <subcellularLocation>
        <location evidence="1">Membrane</location>
        <topology evidence="1">Multi-pass membrane protein</topology>
    </subcellularLocation>
</comment>
<keyword evidence="9" id="KW-1185">Reference proteome</keyword>
<dbReference type="STRING" id="1043004.A0A074WIX6"/>
<evidence type="ECO:0000313" key="8">
    <source>
        <dbReference type="EMBL" id="KEQ69777.1"/>
    </source>
</evidence>
<feature type="region of interest" description="Disordered" evidence="6">
    <location>
        <begin position="1"/>
        <end position="22"/>
    </location>
</feature>
<feature type="transmembrane region" description="Helical" evidence="7">
    <location>
        <begin position="94"/>
        <end position="120"/>
    </location>
</feature>
<dbReference type="Proteomes" id="UP000027730">
    <property type="component" value="Unassembled WGS sequence"/>
</dbReference>
<feature type="transmembrane region" description="Helical" evidence="7">
    <location>
        <begin position="53"/>
        <end position="74"/>
    </location>
</feature>
<evidence type="ECO:0000256" key="5">
    <source>
        <dbReference type="ARBA" id="ARBA00023136"/>
    </source>
</evidence>
<feature type="transmembrane region" description="Helical" evidence="7">
    <location>
        <begin position="174"/>
        <end position="193"/>
    </location>
</feature>
<evidence type="ECO:0000256" key="3">
    <source>
        <dbReference type="ARBA" id="ARBA00022692"/>
    </source>
</evidence>
<evidence type="ECO:0000256" key="6">
    <source>
        <dbReference type="SAM" id="MobiDB-lite"/>
    </source>
</evidence>
<dbReference type="PANTHER" id="PTHR45649:SF27">
    <property type="entry name" value="CHOLINE TRANSPORTER (EUROFUNG)"/>
    <property type="match status" value="1"/>
</dbReference>
<dbReference type="InterPro" id="IPR002293">
    <property type="entry name" value="AA/rel_permease1"/>
</dbReference>
<dbReference type="PANTHER" id="PTHR45649">
    <property type="entry name" value="AMINO-ACID PERMEASE BAT1"/>
    <property type="match status" value="1"/>
</dbReference>
<feature type="transmembrane region" description="Helical" evidence="7">
    <location>
        <begin position="454"/>
        <end position="477"/>
    </location>
</feature>
<organism evidence="8 9">
    <name type="scientific">Aureobasidium namibiae CBS 147.97</name>
    <dbReference type="NCBI Taxonomy" id="1043004"/>
    <lineage>
        <taxon>Eukaryota</taxon>
        <taxon>Fungi</taxon>
        <taxon>Dikarya</taxon>
        <taxon>Ascomycota</taxon>
        <taxon>Pezizomycotina</taxon>
        <taxon>Dothideomycetes</taxon>
        <taxon>Dothideomycetidae</taxon>
        <taxon>Dothideales</taxon>
        <taxon>Saccotheciaceae</taxon>
        <taxon>Aureobasidium</taxon>
    </lineage>
</organism>
<dbReference type="GO" id="GO:0016020">
    <property type="term" value="C:membrane"/>
    <property type="evidence" value="ECO:0007669"/>
    <property type="project" value="UniProtKB-SubCell"/>
</dbReference>
<keyword evidence="4 7" id="KW-1133">Transmembrane helix</keyword>
<gene>
    <name evidence="8" type="ORF">M436DRAFT_55509</name>
</gene>
<accession>A0A074WIX6</accession>
<evidence type="ECO:0000256" key="1">
    <source>
        <dbReference type="ARBA" id="ARBA00004141"/>
    </source>
</evidence>
<dbReference type="HOGENOM" id="CLU_004495_2_1_1"/>
<feature type="compositionally biased region" description="Basic and acidic residues" evidence="6">
    <location>
        <begin position="7"/>
        <end position="22"/>
    </location>
</feature>
<name>A0A074WIX6_9PEZI</name>
<evidence type="ECO:0000256" key="4">
    <source>
        <dbReference type="ARBA" id="ARBA00022989"/>
    </source>
</evidence>
<keyword evidence="2" id="KW-0813">Transport</keyword>
<dbReference type="Gene3D" id="1.20.1740.10">
    <property type="entry name" value="Amino acid/polyamine transporter I"/>
    <property type="match status" value="1"/>
</dbReference>
<keyword evidence="5 7" id="KW-0472">Membrane</keyword>
<evidence type="ECO:0000256" key="7">
    <source>
        <dbReference type="SAM" id="Phobius"/>
    </source>
</evidence>
<reference evidence="8 9" key="1">
    <citation type="journal article" date="2014" name="BMC Genomics">
        <title>Genome sequencing of four Aureobasidium pullulans varieties: biotechnological potential, stress tolerance, and description of new species.</title>
        <authorList>
            <person name="Gostin Ar C."/>
            <person name="Ohm R.A."/>
            <person name="Kogej T."/>
            <person name="Sonjak S."/>
            <person name="Turk M."/>
            <person name="Zajc J."/>
            <person name="Zalar P."/>
            <person name="Grube M."/>
            <person name="Sun H."/>
            <person name="Han J."/>
            <person name="Sharma A."/>
            <person name="Chiniquy J."/>
            <person name="Ngan C.Y."/>
            <person name="Lipzen A."/>
            <person name="Barry K."/>
            <person name="Grigoriev I.V."/>
            <person name="Gunde-Cimerman N."/>
        </authorList>
    </citation>
    <scope>NUCLEOTIDE SEQUENCE [LARGE SCALE GENOMIC DNA]</scope>
    <source>
        <strain evidence="8 9">CBS 147.97</strain>
    </source>
</reference>
<dbReference type="PIRSF" id="PIRSF006060">
    <property type="entry name" value="AA_transporter"/>
    <property type="match status" value="1"/>
</dbReference>
<feature type="transmembrane region" description="Helical" evidence="7">
    <location>
        <begin position="388"/>
        <end position="409"/>
    </location>
</feature>
<dbReference type="RefSeq" id="XP_013423912.1">
    <property type="nucleotide sequence ID" value="XM_013568458.1"/>
</dbReference>
<feature type="transmembrane region" description="Helical" evidence="7">
    <location>
        <begin position="285"/>
        <end position="307"/>
    </location>
</feature>
<feature type="transmembrane region" description="Helical" evidence="7">
    <location>
        <begin position="132"/>
        <end position="154"/>
    </location>
</feature>
<dbReference type="GeneID" id="25412150"/>
<evidence type="ECO:0000256" key="2">
    <source>
        <dbReference type="ARBA" id="ARBA00022448"/>
    </source>
</evidence>
<keyword evidence="3 7" id="KW-0812">Transmembrane</keyword>
<evidence type="ECO:0000313" key="9">
    <source>
        <dbReference type="Proteomes" id="UP000027730"/>
    </source>
</evidence>
<feature type="transmembrane region" description="Helical" evidence="7">
    <location>
        <begin position="244"/>
        <end position="264"/>
    </location>
</feature>
<dbReference type="EMBL" id="KL584720">
    <property type="protein sequence ID" value="KEQ69777.1"/>
    <property type="molecule type" value="Genomic_DNA"/>
</dbReference>
<feature type="transmembrane region" description="Helical" evidence="7">
    <location>
        <begin position="334"/>
        <end position="358"/>
    </location>
</feature>